<protein>
    <submittedName>
        <fullName evidence="1">Uncharacterized protein</fullName>
    </submittedName>
</protein>
<proteinExistence type="predicted"/>
<dbReference type="OrthoDB" id="964399at2"/>
<comment type="caution">
    <text evidence="1">The sequence shown here is derived from an EMBL/GenBank/DDBJ whole genome shotgun (WGS) entry which is preliminary data.</text>
</comment>
<dbReference type="AlphaFoldDB" id="A0A4U6D9L8"/>
<dbReference type="Proteomes" id="UP000304900">
    <property type="component" value="Unassembled WGS sequence"/>
</dbReference>
<name>A0A4U6D9L8_9BACT</name>
<gene>
    <name evidence="1" type="ORF">FDK13_08700</name>
</gene>
<reference evidence="1 2" key="1">
    <citation type="submission" date="2019-05" db="EMBL/GenBank/DDBJ databases">
        <title>Dyadobacter AR-3-8 sp. nov., isolated from arctic soil.</title>
        <authorList>
            <person name="Chaudhary D.K."/>
        </authorList>
    </citation>
    <scope>NUCLEOTIDE SEQUENCE [LARGE SCALE GENOMIC DNA]</scope>
    <source>
        <strain evidence="1 2">AR-3-8</strain>
    </source>
</reference>
<sequence length="191" mass="22114">MINYLISFSIFYFSLFGNQPDEGCVSETISYMDWKMIFPSTVGDAVKAHQLDYKPPGFYYKNLSKNNGEVILTYKYKLSDFNNEYQPKETLFPRELDSYIFRFPEKPGLQDSLKIALEKTYGKKFQLTKAASSPKAVKVQKYDFLFLSVNSCTTIGITSSPEMQKSDRKIVVRFLYNHSPEEQISAMRGYL</sequence>
<dbReference type="RefSeq" id="WP_137339585.1">
    <property type="nucleotide sequence ID" value="NZ_BSQH01000010.1"/>
</dbReference>
<keyword evidence="2" id="KW-1185">Reference proteome</keyword>
<dbReference type="EMBL" id="SZVO01000003">
    <property type="protein sequence ID" value="TKT92858.1"/>
    <property type="molecule type" value="Genomic_DNA"/>
</dbReference>
<organism evidence="1 2">
    <name type="scientific">Dyadobacter frigoris</name>
    <dbReference type="NCBI Taxonomy" id="2576211"/>
    <lineage>
        <taxon>Bacteria</taxon>
        <taxon>Pseudomonadati</taxon>
        <taxon>Bacteroidota</taxon>
        <taxon>Cytophagia</taxon>
        <taxon>Cytophagales</taxon>
        <taxon>Spirosomataceae</taxon>
        <taxon>Dyadobacter</taxon>
    </lineage>
</organism>
<evidence type="ECO:0000313" key="1">
    <source>
        <dbReference type="EMBL" id="TKT92858.1"/>
    </source>
</evidence>
<evidence type="ECO:0000313" key="2">
    <source>
        <dbReference type="Proteomes" id="UP000304900"/>
    </source>
</evidence>
<accession>A0A4U6D9L8</accession>